<organism evidence="2 3">
    <name type="scientific">Arthrobacter bambusae</name>
    <dbReference type="NCBI Taxonomy" id="1338426"/>
    <lineage>
        <taxon>Bacteria</taxon>
        <taxon>Bacillati</taxon>
        <taxon>Actinomycetota</taxon>
        <taxon>Actinomycetes</taxon>
        <taxon>Micrococcales</taxon>
        <taxon>Micrococcaceae</taxon>
        <taxon>Arthrobacter</taxon>
    </lineage>
</organism>
<evidence type="ECO:0000313" key="3">
    <source>
        <dbReference type="Proteomes" id="UP001549307"/>
    </source>
</evidence>
<gene>
    <name evidence="2" type="ORF">ABIE37_000111</name>
</gene>
<dbReference type="InterPro" id="IPR041664">
    <property type="entry name" value="AAA_16"/>
</dbReference>
<dbReference type="SUPFAM" id="SSF52540">
    <property type="entry name" value="P-loop containing nucleoside triphosphate hydrolases"/>
    <property type="match status" value="1"/>
</dbReference>
<protein>
    <recommendedName>
        <fullName evidence="1">Orc1-like AAA ATPase domain-containing protein</fullName>
    </recommendedName>
</protein>
<dbReference type="InterPro" id="IPR027417">
    <property type="entry name" value="P-loop_NTPase"/>
</dbReference>
<accession>A0ABV2P0U6</accession>
<name>A0ABV2P0U6_9MICC</name>
<dbReference type="Pfam" id="PF13191">
    <property type="entry name" value="AAA_16"/>
    <property type="match status" value="1"/>
</dbReference>
<reference evidence="2 3" key="1">
    <citation type="submission" date="2024-06" db="EMBL/GenBank/DDBJ databases">
        <title>Sorghum-associated microbial communities from plants grown in Nebraska, USA.</title>
        <authorList>
            <person name="Schachtman D."/>
        </authorList>
    </citation>
    <scope>NUCLEOTIDE SEQUENCE [LARGE SCALE GENOMIC DNA]</scope>
    <source>
        <strain evidence="2 3">3552</strain>
    </source>
</reference>
<sequence length="452" mass="48666">MIQWGKRTAIKFWQALGFGRLKNRDPKPELSEVFTPSSPANKTYVPRPIAEKDLRSALGQPGTQVVVYGESGAGKSSLTLRVFDDLNRSYITTRCDGTTTYNVILESAFHKIGAFSNVGQKDSEEASLGTQASVGKKDVVNVGVQSGLKAAQENTFAPVVSAPITAEHLATLLGEQATSWIIEDFHKANDETKDALSHALKVFSDNAAKYTKTAIVVLGAADTAAEVWGSPANMRGRLVDIAVNPLTNDDLGAIIDAGEELLNVDFSEVRTEIIEHSVGLASVTHALAFGCCEALEINGPNNERVTVNAQVLEEAKVQYSRMRSADIKQDFVKALVVKASRKYENHALILKALAGLGESGGTHAELLAAVRQLSDDDYPSSNLTTYLKQLQTEARGSVIRKTGTGQFRFAKPIMHTYARQLFGVSTTGTFWSGIEATQSERESASLALTASG</sequence>
<feature type="domain" description="Orc1-like AAA ATPase" evidence="1">
    <location>
        <begin position="56"/>
        <end position="201"/>
    </location>
</feature>
<evidence type="ECO:0000259" key="1">
    <source>
        <dbReference type="Pfam" id="PF13191"/>
    </source>
</evidence>
<dbReference type="EMBL" id="JBEPSN010000001">
    <property type="protein sequence ID" value="MET4538356.1"/>
    <property type="molecule type" value="Genomic_DNA"/>
</dbReference>
<dbReference type="GeneID" id="92751095"/>
<keyword evidence="3" id="KW-1185">Reference proteome</keyword>
<evidence type="ECO:0000313" key="2">
    <source>
        <dbReference type="EMBL" id="MET4538356.1"/>
    </source>
</evidence>
<dbReference type="Proteomes" id="UP001549307">
    <property type="component" value="Unassembled WGS sequence"/>
</dbReference>
<comment type="caution">
    <text evidence="2">The sequence shown here is derived from an EMBL/GenBank/DDBJ whole genome shotgun (WGS) entry which is preliminary data.</text>
</comment>
<dbReference type="RefSeq" id="WP_354225701.1">
    <property type="nucleotide sequence ID" value="NZ_JBEPSN010000001.1"/>
</dbReference>
<dbReference type="Gene3D" id="3.40.50.300">
    <property type="entry name" value="P-loop containing nucleotide triphosphate hydrolases"/>
    <property type="match status" value="1"/>
</dbReference>
<proteinExistence type="predicted"/>